<dbReference type="Pfam" id="PF13462">
    <property type="entry name" value="Thioredoxin_4"/>
    <property type="match status" value="1"/>
</dbReference>
<dbReference type="PROSITE" id="PS51352">
    <property type="entry name" value="THIOREDOXIN_2"/>
    <property type="match status" value="1"/>
</dbReference>
<accession>A0ABU3BBJ7</accession>
<dbReference type="Proteomes" id="UP001259982">
    <property type="component" value="Unassembled WGS sequence"/>
</dbReference>
<dbReference type="InterPro" id="IPR013766">
    <property type="entry name" value="Thioredoxin_domain"/>
</dbReference>
<evidence type="ECO:0000313" key="4">
    <source>
        <dbReference type="Proteomes" id="UP001259982"/>
    </source>
</evidence>
<organism evidence="3 4">
    <name type="scientific">Spectribacter acetivorans</name>
    <dbReference type="NCBI Taxonomy" id="3075603"/>
    <lineage>
        <taxon>Bacteria</taxon>
        <taxon>Pseudomonadati</taxon>
        <taxon>Pseudomonadota</taxon>
        <taxon>Gammaproteobacteria</taxon>
        <taxon>Salinisphaerales</taxon>
        <taxon>Salinisphaeraceae</taxon>
        <taxon>Spectribacter</taxon>
    </lineage>
</organism>
<dbReference type="RefSeq" id="WP_311660544.1">
    <property type="nucleotide sequence ID" value="NZ_JAVRHY010000022.1"/>
</dbReference>
<feature type="domain" description="Thioredoxin" evidence="2">
    <location>
        <begin position="1"/>
        <end position="177"/>
    </location>
</feature>
<dbReference type="InterPro" id="IPR036249">
    <property type="entry name" value="Thioredoxin-like_sf"/>
</dbReference>
<proteinExistence type="inferred from homology"/>
<comment type="similarity">
    <text evidence="1">Belongs to the thioredoxin family. DsbA subfamily.</text>
</comment>
<dbReference type="PANTHER" id="PTHR13887:SF56">
    <property type="entry name" value="THIOREDOXIN-LIKE REDUCTASE RV2466C"/>
    <property type="match status" value="1"/>
</dbReference>
<protein>
    <submittedName>
        <fullName evidence="3">DsbA family protein</fullName>
    </submittedName>
</protein>
<evidence type="ECO:0000256" key="1">
    <source>
        <dbReference type="ARBA" id="ARBA00005791"/>
    </source>
</evidence>
<reference evidence="3 4" key="1">
    <citation type="submission" date="2023-09" db="EMBL/GenBank/DDBJ databases">
        <authorList>
            <person name="Rey-Velasco X."/>
        </authorList>
    </citation>
    <scope>NUCLEOTIDE SEQUENCE [LARGE SCALE GENOMIC DNA]</scope>
    <source>
        <strain evidence="3 4">P385</strain>
    </source>
</reference>
<dbReference type="EMBL" id="JAVRHY010000022">
    <property type="protein sequence ID" value="MDT0619851.1"/>
    <property type="molecule type" value="Genomic_DNA"/>
</dbReference>
<dbReference type="InterPro" id="IPR012336">
    <property type="entry name" value="Thioredoxin-like_fold"/>
</dbReference>
<dbReference type="Gene3D" id="3.40.30.10">
    <property type="entry name" value="Glutaredoxin"/>
    <property type="match status" value="1"/>
</dbReference>
<sequence length="186" mass="20567">MCLFASAAHAETALGSADAPVTLVEYGSLTCDHCVRFHREVLPDIKSRYIDTGRLRFVYRDFPTSAAALRGAVAARCAGDQYYQMLDALYASVRDWARQDDVDSALVQQAAAIGLNQKSFGACLDAPRHKRAITREQRRASREHGVLGTPTFLINGEVIPGKKTIDEMEALIERVLPNGTDQYQQH</sequence>
<comment type="caution">
    <text evidence="3">The sequence shown here is derived from an EMBL/GenBank/DDBJ whole genome shotgun (WGS) entry which is preliminary data.</text>
</comment>
<keyword evidence="4" id="KW-1185">Reference proteome</keyword>
<evidence type="ECO:0000259" key="2">
    <source>
        <dbReference type="PROSITE" id="PS51352"/>
    </source>
</evidence>
<name>A0ABU3BBJ7_9GAMM</name>
<evidence type="ECO:0000313" key="3">
    <source>
        <dbReference type="EMBL" id="MDT0619851.1"/>
    </source>
</evidence>
<gene>
    <name evidence="3" type="ORF">RM531_15365</name>
</gene>
<dbReference type="PANTHER" id="PTHR13887">
    <property type="entry name" value="GLUTATHIONE S-TRANSFERASE KAPPA"/>
    <property type="match status" value="1"/>
</dbReference>
<dbReference type="SUPFAM" id="SSF52833">
    <property type="entry name" value="Thioredoxin-like"/>
    <property type="match status" value="1"/>
</dbReference>